<evidence type="ECO:0000256" key="1">
    <source>
        <dbReference type="SAM" id="Phobius"/>
    </source>
</evidence>
<name>A0ABW3NCL4_9BACI</name>
<feature type="transmembrane region" description="Helical" evidence="1">
    <location>
        <begin position="65"/>
        <end position="87"/>
    </location>
</feature>
<dbReference type="RefSeq" id="WP_379590164.1">
    <property type="nucleotide sequence ID" value="NZ_JBHTKK010000001.1"/>
</dbReference>
<evidence type="ECO:0000313" key="3">
    <source>
        <dbReference type="Proteomes" id="UP001597041"/>
    </source>
</evidence>
<accession>A0ABW3NCL4</accession>
<dbReference type="EMBL" id="JBHTKK010000001">
    <property type="protein sequence ID" value="MFD1064703.1"/>
    <property type="molecule type" value="Genomic_DNA"/>
</dbReference>
<keyword evidence="1" id="KW-1133">Transmembrane helix</keyword>
<keyword evidence="1" id="KW-0472">Membrane</keyword>
<proteinExistence type="predicted"/>
<reference evidence="3" key="1">
    <citation type="journal article" date="2019" name="Int. J. Syst. Evol. Microbiol.">
        <title>The Global Catalogue of Microorganisms (GCM) 10K type strain sequencing project: providing services to taxonomists for standard genome sequencing and annotation.</title>
        <authorList>
            <consortium name="The Broad Institute Genomics Platform"/>
            <consortium name="The Broad Institute Genome Sequencing Center for Infectious Disease"/>
            <person name="Wu L."/>
            <person name="Ma J."/>
        </authorList>
    </citation>
    <scope>NUCLEOTIDE SEQUENCE [LARGE SCALE GENOMIC DNA]</scope>
    <source>
        <strain evidence="3">CCUG 56608</strain>
    </source>
</reference>
<feature type="transmembrane region" description="Helical" evidence="1">
    <location>
        <begin position="20"/>
        <end position="37"/>
    </location>
</feature>
<dbReference type="Proteomes" id="UP001597041">
    <property type="component" value="Unassembled WGS sequence"/>
</dbReference>
<protein>
    <submittedName>
        <fullName evidence="2">Uncharacterized protein</fullName>
    </submittedName>
</protein>
<evidence type="ECO:0000313" key="2">
    <source>
        <dbReference type="EMBL" id="MFD1064703.1"/>
    </source>
</evidence>
<sequence length="92" mass="10390">MLLVTVILLSSTISRNSYEGLLLTGGFVVILFMLTIFEQLERYNPISLIRENMNFLQGASSLGDYLPAMLVSIFLSLLFIYLSIVILNKKKL</sequence>
<keyword evidence="1" id="KW-0812">Transmembrane</keyword>
<organism evidence="2 3">
    <name type="scientific">Oceanobacillus locisalsi</name>
    <dbReference type="NCBI Taxonomy" id="546107"/>
    <lineage>
        <taxon>Bacteria</taxon>
        <taxon>Bacillati</taxon>
        <taxon>Bacillota</taxon>
        <taxon>Bacilli</taxon>
        <taxon>Bacillales</taxon>
        <taxon>Bacillaceae</taxon>
        <taxon>Oceanobacillus</taxon>
    </lineage>
</organism>
<keyword evidence="3" id="KW-1185">Reference proteome</keyword>
<comment type="caution">
    <text evidence="2">The sequence shown here is derived from an EMBL/GenBank/DDBJ whole genome shotgun (WGS) entry which is preliminary data.</text>
</comment>
<gene>
    <name evidence="2" type="ORF">ACFQ19_01570</name>
</gene>